<name>A0A9D1M8F1_9BACT</name>
<proteinExistence type="predicted"/>
<dbReference type="PANTHER" id="PTHR32518:SF3">
    <property type="entry name" value="4-ALPHA-GLUCANOTRANSFERASE"/>
    <property type="match status" value="1"/>
</dbReference>
<dbReference type="SUPFAM" id="SSF49452">
    <property type="entry name" value="Starch-binding domain-like"/>
    <property type="match status" value="2"/>
</dbReference>
<dbReference type="SMART" id="SM01065">
    <property type="entry name" value="CBM_2"/>
    <property type="match status" value="1"/>
</dbReference>
<reference evidence="2" key="1">
    <citation type="submission" date="2020-10" db="EMBL/GenBank/DDBJ databases">
        <authorList>
            <person name="Gilroy R."/>
        </authorList>
    </citation>
    <scope>NUCLEOTIDE SEQUENCE</scope>
    <source>
        <strain evidence="2">CHK158-818</strain>
    </source>
</reference>
<protein>
    <submittedName>
        <fullName evidence="2">4-alpha-glucanotransferase</fullName>
    </submittedName>
</protein>
<gene>
    <name evidence="2" type="ORF">IAB03_06265</name>
</gene>
<dbReference type="AlphaFoldDB" id="A0A9D1M8F1"/>
<dbReference type="InterPro" id="IPR002044">
    <property type="entry name" value="CBM20"/>
</dbReference>
<dbReference type="Proteomes" id="UP000824112">
    <property type="component" value="Unassembled WGS sequence"/>
</dbReference>
<dbReference type="Pfam" id="PF00686">
    <property type="entry name" value="CBM_20"/>
    <property type="match status" value="1"/>
</dbReference>
<dbReference type="GO" id="GO:2001070">
    <property type="term" value="F:starch binding"/>
    <property type="evidence" value="ECO:0007669"/>
    <property type="project" value="InterPro"/>
</dbReference>
<feature type="non-terminal residue" evidence="2">
    <location>
        <position position="158"/>
    </location>
</feature>
<accession>A0A9D1M8F1</accession>
<evidence type="ECO:0000259" key="1">
    <source>
        <dbReference type="PROSITE" id="PS51166"/>
    </source>
</evidence>
<dbReference type="PANTHER" id="PTHR32518">
    <property type="match status" value="1"/>
</dbReference>
<comment type="caution">
    <text evidence="2">The sequence shown here is derived from an EMBL/GenBank/DDBJ whole genome shotgun (WGS) entry which is preliminary data.</text>
</comment>
<dbReference type="EMBL" id="DVNA01000140">
    <property type="protein sequence ID" value="HIU55392.1"/>
    <property type="molecule type" value="Genomic_DNA"/>
</dbReference>
<evidence type="ECO:0000313" key="3">
    <source>
        <dbReference type="Proteomes" id="UP000824112"/>
    </source>
</evidence>
<sequence>MEITFTVHYHTTWGENLYVFGDIKPLGNSHPSDGLQMQYTPNGDWTITISLPDSIHRFRYGYIVKKNNTIIAREWGKMRLFIRNATSKHYQIYDKWRICPSDSPFYTSLFYRNIFVRKCTDSKPIIETDVVTFRVYAPQIEPDETVVVTGNSSSLGQW</sequence>
<dbReference type="InterPro" id="IPR013783">
    <property type="entry name" value="Ig-like_fold"/>
</dbReference>
<dbReference type="InterPro" id="IPR013784">
    <property type="entry name" value="Carb-bd-like_fold"/>
</dbReference>
<evidence type="ECO:0000313" key="2">
    <source>
        <dbReference type="EMBL" id="HIU55392.1"/>
    </source>
</evidence>
<dbReference type="PROSITE" id="PS51166">
    <property type="entry name" value="CBM20"/>
    <property type="match status" value="1"/>
</dbReference>
<reference evidence="2" key="2">
    <citation type="journal article" date="2021" name="PeerJ">
        <title>Extensive microbial diversity within the chicken gut microbiome revealed by metagenomics and culture.</title>
        <authorList>
            <person name="Gilroy R."/>
            <person name="Ravi A."/>
            <person name="Getino M."/>
            <person name="Pursley I."/>
            <person name="Horton D.L."/>
            <person name="Alikhan N.F."/>
            <person name="Baker D."/>
            <person name="Gharbi K."/>
            <person name="Hall N."/>
            <person name="Watson M."/>
            <person name="Adriaenssens E.M."/>
            <person name="Foster-Nyarko E."/>
            <person name="Jarju S."/>
            <person name="Secka A."/>
            <person name="Antonio M."/>
            <person name="Oren A."/>
            <person name="Chaudhuri R.R."/>
            <person name="La Ragione R."/>
            <person name="Hildebrand F."/>
            <person name="Pallen M.J."/>
        </authorList>
    </citation>
    <scope>NUCLEOTIDE SEQUENCE</scope>
    <source>
        <strain evidence="2">CHK158-818</strain>
    </source>
</reference>
<organism evidence="2 3">
    <name type="scientific">Candidatus Gallibacteroides avistercoris</name>
    <dbReference type="NCBI Taxonomy" id="2840833"/>
    <lineage>
        <taxon>Bacteria</taxon>
        <taxon>Pseudomonadati</taxon>
        <taxon>Bacteroidota</taxon>
        <taxon>Bacteroidia</taxon>
        <taxon>Bacteroidales</taxon>
        <taxon>Bacteroidaceae</taxon>
        <taxon>Bacteroidaceae incertae sedis</taxon>
        <taxon>Candidatus Gallibacteroides</taxon>
    </lineage>
</organism>
<dbReference type="Gene3D" id="2.60.40.10">
    <property type="entry name" value="Immunoglobulins"/>
    <property type="match status" value="1"/>
</dbReference>
<feature type="domain" description="CBM20" evidence="1">
    <location>
        <begin position="1"/>
        <end position="98"/>
    </location>
</feature>